<dbReference type="GO" id="GO:0009086">
    <property type="term" value="P:methionine biosynthetic process"/>
    <property type="evidence" value="ECO:0007669"/>
    <property type="project" value="UniProtKB-KW"/>
</dbReference>
<dbReference type="InterPro" id="IPR026960">
    <property type="entry name" value="RVT-Znf"/>
</dbReference>
<dbReference type="AlphaFoldDB" id="A0A438EGL9"/>
<keyword evidence="6" id="KW-0812">Transmembrane</keyword>
<protein>
    <submittedName>
        <fullName evidence="8">Putative bifunctional methylthioribulose-1-phosphate dehydratase/enolase-phosphatase E1 2</fullName>
    </submittedName>
</protein>
<evidence type="ECO:0000313" key="8">
    <source>
        <dbReference type="EMBL" id="RVW46864.1"/>
    </source>
</evidence>
<gene>
    <name evidence="8" type="primary">VIT_12s0028g03470_4</name>
    <name evidence="8" type="ORF">CK203_075691</name>
</gene>
<proteinExistence type="predicted"/>
<comment type="caution">
    <text evidence="8">The sequence shown here is derived from an EMBL/GenBank/DDBJ whole genome shotgun (WGS) entry which is preliminary data.</text>
</comment>
<dbReference type="PANTHER" id="PTHR20371:SF1">
    <property type="entry name" value="ENOLASE-PHOSPHATASE E1"/>
    <property type="match status" value="1"/>
</dbReference>
<evidence type="ECO:0000313" key="9">
    <source>
        <dbReference type="Proteomes" id="UP000288805"/>
    </source>
</evidence>
<accession>A0A438EGL9</accession>
<evidence type="ECO:0000256" key="1">
    <source>
        <dbReference type="ARBA" id="ARBA00022605"/>
    </source>
</evidence>
<keyword evidence="4" id="KW-0460">Magnesium</keyword>
<reference evidence="8 9" key="1">
    <citation type="journal article" date="2018" name="PLoS Genet.">
        <title>Population sequencing reveals clonal diversity and ancestral inbreeding in the grapevine cultivar Chardonnay.</title>
        <authorList>
            <person name="Roach M.J."/>
            <person name="Johnson D.L."/>
            <person name="Bohlmann J."/>
            <person name="van Vuuren H.J."/>
            <person name="Jones S.J."/>
            <person name="Pretorius I.S."/>
            <person name="Schmidt S.A."/>
            <person name="Borneman A.R."/>
        </authorList>
    </citation>
    <scope>NUCLEOTIDE SEQUENCE [LARGE SCALE GENOMIC DNA]</scope>
    <source>
        <strain evidence="9">cv. Chardonnay</strain>
        <tissue evidence="8">Leaf</tissue>
    </source>
</reference>
<dbReference type="InterPro" id="IPR036412">
    <property type="entry name" value="HAD-like_sf"/>
</dbReference>
<feature type="domain" description="Reverse transcriptase zinc-binding" evidence="7">
    <location>
        <begin position="98"/>
        <end position="155"/>
    </location>
</feature>
<dbReference type="FunFam" id="1.10.720.60:FF:000001">
    <property type="entry name" value="Probable bifunctional methylthioribulose-1-phosphate dehydratase/enolase-phosphatase E1"/>
    <property type="match status" value="1"/>
</dbReference>
<keyword evidence="6" id="KW-0472">Membrane</keyword>
<keyword evidence="6" id="KW-1133">Transmembrane helix</keyword>
<dbReference type="GO" id="GO:0046872">
    <property type="term" value="F:metal ion binding"/>
    <property type="evidence" value="ECO:0007669"/>
    <property type="project" value="UniProtKB-KW"/>
</dbReference>
<dbReference type="PANTHER" id="PTHR20371">
    <property type="entry name" value="ENOLASE-PHOSPHATASE E1"/>
    <property type="match status" value="1"/>
</dbReference>
<dbReference type="Pfam" id="PF13966">
    <property type="entry name" value="zf-RVT"/>
    <property type="match status" value="1"/>
</dbReference>
<evidence type="ECO:0000256" key="3">
    <source>
        <dbReference type="ARBA" id="ARBA00022801"/>
    </source>
</evidence>
<keyword evidence="3" id="KW-0378">Hydrolase</keyword>
<keyword evidence="2" id="KW-0479">Metal-binding</keyword>
<evidence type="ECO:0000259" key="7">
    <source>
        <dbReference type="Pfam" id="PF13966"/>
    </source>
</evidence>
<evidence type="ECO:0000256" key="2">
    <source>
        <dbReference type="ARBA" id="ARBA00022723"/>
    </source>
</evidence>
<dbReference type="SUPFAM" id="SSF56784">
    <property type="entry name" value="HAD-like"/>
    <property type="match status" value="1"/>
</dbReference>
<sequence length="433" mass="49652">MGRNEVGGVLVRQGRGEEYGIGLWKAIRKLRYLVGSRLSFVKGRKGERGEWGSWSPHFSRPFNDWEMDEVESLLLCLCRKRVNLDEEDWVRWLDSKDENFLPKVSFFAWEVSWGKVLTLDQIQKRGWALANRCHFCQEHEEFVDHLLLHCKKTRDVLKLFFTLFGMSWVFPSLVRKTLLGWNESFVGKKNGNLTRFFDRFLIYEFLFQAECYHYLFDASIKLHQLGLDWSTPTHGPIRSINGIWGCNGTMSRGLKVGGLSLDDMIEPSQRCILLDIEGTTTPISFVTDVLFPYAHANVGKHLAATFDSEETQDDINLLRSQIQHDLEQGVVGAVPIPPDYVGKELVIASFVANVEAMIRADRNITALKQLQGHIWKTGFQSNELVGVVFDDVPEALERWHASGIKVLYLLSLFIYLSIYYFLSFASVSCPNPL</sequence>
<feature type="transmembrane region" description="Helical" evidence="6">
    <location>
        <begin position="406"/>
        <end position="427"/>
    </location>
</feature>
<keyword evidence="1" id="KW-0028">Amino-acid biosynthesis</keyword>
<dbReference type="Gene3D" id="1.10.720.60">
    <property type="match status" value="1"/>
</dbReference>
<dbReference type="EMBL" id="QGNW01001297">
    <property type="protein sequence ID" value="RVW46864.1"/>
    <property type="molecule type" value="Genomic_DNA"/>
</dbReference>
<dbReference type="Proteomes" id="UP000288805">
    <property type="component" value="Unassembled WGS sequence"/>
</dbReference>
<name>A0A438EGL9_VITVI</name>
<evidence type="ECO:0000256" key="5">
    <source>
        <dbReference type="ARBA" id="ARBA00023167"/>
    </source>
</evidence>
<dbReference type="GO" id="GO:0016787">
    <property type="term" value="F:hydrolase activity"/>
    <property type="evidence" value="ECO:0007669"/>
    <property type="project" value="UniProtKB-KW"/>
</dbReference>
<keyword evidence="5" id="KW-0486">Methionine biosynthesis</keyword>
<evidence type="ECO:0000256" key="4">
    <source>
        <dbReference type="ARBA" id="ARBA00022842"/>
    </source>
</evidence>
<organism evidence="8 9">
    <name type="scientific">Vitis vinifera</name>
    <name type="common">Grape</name>
    <dbReference type="NCBI Taxonomy" id="29760"/>
    <lineage>
        <taxon>Eukaryota</taxon>
        <taxon>Viridiplantae</taxon>
        <taxon>Streptophyta</taxon>
        <taxon>Embryophyta</taxon>
        <taxon>Tracheophyta</taxon>
        <taxon>Spermatophyta</taxon>
        <taxon>Magnoliopsida</taxon>
        <taxon>eudicotyledons</taxon>
        <taxon>Gunneridae</taxon>
        <taxon>Pentapetalae</taxon>
        <taxon>rosids</taxon>
        <taxon>Vitales</taxon>
        <taxon>Vitaceae</taxon>
        <taxon>Viteae</taxon>
        <taxon>Vitis</taxon>
    </lineage>
</organism>
<evidence type="ECO:0000256" key="6">
    <source>
        <dbReference type="SAM" id="Phobius"/>
    </source>
</evidence>